<dbReference type="PANTHER" id="PTHR36203">
    <property type="entry name" value="ASCORBATE-SPECIFIC PTS SYSTEM EIIA COMPONENT"/>
    <property type="match status" value="1"/>
</dbReference>
<dbReference type="GO" id="GO:0009401">
    <property type="term" value="P:phosphoenolpyruvate-dependent sugar phosphotransferase system"/>
    <property type="evidence" value="ECO:0007669"/>
    <property type="project" value="UniProtKB-KW"/>
</dbReference>
<evidence type="ECO:0000313" key="13">
    <source>
        <dbReference type="Proteomes" id="UP000310541"/>
    </source>
</evidence>
<dbReference type="EMBL" id="SWFM01000001">
    <property type="protein sequence ID" value="TKD72195.1"/>
    <property type="molecule type" value="Genomic_DNA"/>
</dbReference>
<dbReference type="PANTHER" id="PTHR36203:SF1">
    <property type="entry name" value="ASCORBATE-SPECIFIC PTS SYSTEM EIIA COMPONENT"/>
    <property type="match status" value="1"/>
</dbReference>
<keyword evidence="7" id="KW-0418">Kinase</keyword>
<dbReference type="PROSITE" id="PS51094">
    <property type="entry name" value="PTS_EIIA_TYPE_2"/>
    <property type="match status" value="1"/>
</dbReference>
<dbReference type="Pfam" id="PF00359">
    <property type="entry name" value="PTS_EIIA_2"/>
    <property type="match status" value="1"/>
</dbReference>
<organism evidence="12 13">
    <name type="scientific">Guptibacillus hwajinpoensis</name>
    <dbReference type="NCBI Taxonomy" id="208199"/>
    <lineage>
        <taxon>Bacteria</taxon>
        <taxon>Bacillati</taxon>
        <taxon>Bacillota</taxon>
        <taxon>Bacilli</taxon>
        <taxon>Bacillales</taxon>
        <taxon>Guptibacillaceae</taxon>
        <taxon>Guptibacillus</taxon>
    </lineage>
</organism>
<protein>
    <recommendedName>
        <fullName evidence="9">Ascorbate-specific PTS system EIIA component</fullName>
    </recommendedName>
    <alternativeName>
        <fullName evidence="10">Ascorbate-specific phosphotransferase enzyme IIA component</fullName>
    </alternativeName>
</protein>
<dbReference type="Gene3D" id="3.40.930.10">
    <property type="entry name" value="Mannitol-specific EII, Chain A"/>
    <property type="match status" value="1"/>
</dbReference>
<evidence type="ECO:0000256" key="4">
    <source>
        <dbReference type="ARBA" id="ARBA00022553"/>
    </source>
</evidence>
<reference evidence="12 13" key="1">
    <citation type="submission" date="2019-04" db="EMBL/GenBank/DDBJ databases">
        <title>Genome sequence of Bacillus hwajinpoensis strain Y2.</title>
        <authorList>
            <person name="Fair J.L."/>
            <person name="Maclea K.S."/>
        </authorList>
    </citation>
    <scope>NUCLEOTIDE SEQUENCE [LARGE SCALE GENOMIC DNA]</scope>
    <source>
        <strain evidence="12 13">Y2</strain>
    </source>
</reference>
<comment type="caution">
    <text evidence="12">The sequence shown here is derived from an EMBL/GenBank/DDBJ whole genome shotgun (WGS) entry which is preliminary data.</text>
</comment>
<dbReference type="RefSeq" id="WP_136946045.1">
    <property type="nucleotide sequence ID" value="NZ_SWFM01000001.1"/>
</dbReference>
<evidence type="ECO:0000256" key="2">
    <source>
        <dbReference type="ARBA" id="ARBA00022448"/>
    </source>
</evidence>
<keyword evidence="3" id="KW-0963">Cytoplasm</keyword>
<evidence type="ECO:0000259" key="11">
    <source>
        <dbReference type="PROSITE" id="PS51094"/>
    </source>
</evidence>
<dbReference type="SUPFAM" id="SSF55804">
    <property type="entry name" value="Phoshotransferase/anion transport protein"/>
    <property type="match status" value="1"/>
</dbReference>
<keyword evidence="4" id="KW-0597">Phosphoprotein</keyword>
<dbReference type="InterPro" id="IPR002178">
    <property type="entry name" value="PTS_EIIA_type-2_dom"/>
</dbReference>
<accession>A0A4U1MND8</accession>
<name>A0A4U1MND8_9BACL</name>
<evidence type="ECO:0000256" key="3">
    <source>
        <dbReference type="ARBA" id="ARBA00022490"/>
    </source>
</evidence>
<proteinExistence type="predicted"/>
<dbReference type="OrthoDB" id="369398at2"/>
<dbReference type="InterPro" id="IPR016152">
    <property type="entry name" value="PTrfase/Anion_transptr"/>
</dbReference>
<keyword evidence="6" id="KW-0598">Phosphotransferase system</keyword>
<dbReference type="InterPro" id="IPR051351">
    <property type="entry name" value="Ascorbate-PTS_EIIA_comp"/>
</dbReference>
<sequence length="146" mass="16109">MLSQHLKGNVQFLNSVNSWEEAIKESATPLSKGGNITEKYVDDMIQNVHENGPYIVIVPGIAMPHAQNKDNSVVKTGVSLLKLEEPVAFPEGKEVNLLFTLAAEDTTGHLDLISDLSSLLIEDDVQEKLEKLNSEEEILDLIQTVE</sequence>
<feature type="domain" description="PTS EIIA type-2" evidence="11">
    <location>
        <begin position="3"/>
        <end position="145"/>
    </location>
</feature>
<keyword evidence="2" id="KW-0813">Transport</keyword>
<keyword evidence="12" id="KW-0762">Sugar transport</keyword>
<comment type="subcellular location">
    <subcellularLocation>
        <location evidence="1">Cytoplasm</location>
    </subcellularLocation>
</comment>
<evidence type="ECO:0000256" key="8">
    <source>
        <dbReference type="ARBA" id="ARBA00037387"/>
    </source>
</evidence>
<evidence type="ECO:0000256" key="5">
    <source>
        <dbReference type="ARBA" id="ARBA00022679"/>
    </source>
</evidence>
<evidence type="ECO:0000256" key="1">
    <source>
        <dbReference type="ARBA" id="ARBA00004496"/>
    </source>
</evidence>
<evidence type="ECO:0000256" key="6">
    <source>
        <dbReference type="ARBA" id="ARBA00022683"/>
    </source>
</evidence>
<gene>
    <name evidence="12" type="ORF">FBF83_05205</name>
</gene>
<dbReference type="GO" id="GO:0016301">
    <property type="term" value="F:kinase activity"/>
    <property type="evidence" value="ECO:0007669"/>
    <property type="project" value="UniProtKB-KW"/>
</dbReference>
<dbReference type="AlphaFoldDB" id="A0A4U1MND8"/>
<dbReference type="CDD" id="cd00211">
    <property type="entry name" value="PTS_IIA_fru"/>
    <property type="match status" value="1"/>
</dbReference>
<evidence type="ECO:0000256" key="9">
    <source>
        <dbReference type="ARBA" id="ARBA00041175"/>
    </source>
</evidence>
<dbReference type="Proteomes" id="UP000310541">
    <property type="component" value="Unassembled WGS sequence"/>
</dbReference>
<comment type="function">
    <text evidence="8">The phosphoenolpyruvate-dependent sugar phosphotransferase system (sugar PTS), a major carbohydrate active transport system, catalyzes the phosphorylation of incoming sugar substrates concomitantly with their translocation across the cell membrane. The enzyme II UlaABC PTS system is involved in ascorbate transport.</text>
</comment>
<dbReference type="GO" id="GO:0005737">
    <property type="term" value="C:cytoplasm"/>
    <property type="evidence" value="ECO:0007669"/>
    <property type="project" value="UniProtKB-SubCell"/>
</dbReference>
<keyword evidence="5" id="KW-0808">Transferase</keyword>
<evidence type="ECO:0000313" key="12">
    <source>
        <dbReference type="EMBL" id="TKD72195.1"/>
    </source>
</evidence>
<evidence type="ECO:0000256" key="7">
    <source>
        <dbReference type="ARBA" id="ARBA00022777"/>
    </source>
</evidence>
<evidence type="ECO:0000256" key="10">
    <source>
        <dbReference type="ARBA" id="ARBA00042072"/>
    </source>
</evidence>